<accession>A0ABU8KMF7</accession>
<name>A0ABU8KMF7_9HYPH</name>
<keyword evidence="2" id="KW-1185">Reference proteome</keyword>
<evidence type="ECO:0000313" key="2">
    <source>
        <dbReference type="Proteomes" id="UP001366503"/>
    </source>
</evidence>
<gene>
    <name evidence="1" type="ORF">O7A05_32725</name>
</gene>
<dbReference type="EMBL" id="JAPYKO010000051">
    <property type="protein sequence ID" value="MEI9406881.1"/>
    <property type="molecule type" value="Genomic_DNA"/>
</dbReference>
<reference evidence="1 2" key="1">
    <citation type="submission" date="2022-12" db="EMBL/GenBank/DDBJ databases">
        <authorList>
            <person name="Muema E."/>
        </authorList>
    </citation>
    <scope>NUCLEOTIDE SEQUENCE [LARGE SCALE GENOMIC DNA]</scope>
    <source>
        <strain evidence="2">1330</strain>
    </source>
</reference>
<protein>
    <submittedName>
        <fullName evidence="1">Uncharacterized protein</fullName>
    </submittedName>
</protein>
<organism evidence="1 2">
    <name type="scientific">Mesorhizobium argentiipisi</name>
    <dbReference type="NCBI Taxonomy" id="3015175"/>
    <lineage>
        <taxon>Bacteria</taxon>
        <taxon>Pseudomonadati</taxon>
        <taxon>Pseudomonadota</taxon>
        <taxon>Alphaproteobacteria</taxon>
        <taxon>Hyphomicrobiales</taxon>
        <taxon>Phyllobacteriaceae</taxon>
        <taxon>Mesorhizobium</taxon>
    </lineage>
</organism>
<comment type="caution">
    <text evidence="1">The sequence shown here is derived from an EMBL/GenBank/DDBJ whole genome shotgun (WGS) entry which is preliminary data.</text>
</comment>
<proteinExistence type="predicted"/>
<dbReference type="PROSITE" id="PS51257">
    <property type="entry name" value="PROKAR_LIPOPROTEIN"/>
    <property type="match status" value="1"/>
</dbReference>
<evidence type="ECO:0000313" key="1">
    <source>
        <dbReference type="EMBL" id="MEI9406881.1"/>
    </source>
</evidence>
<dbReference type="RefSeq" id="WP_337097491.1">
    <property type="nucleotide sequence ID" value="NZ_JAPYKO010000051.1"/>
</dbReference>
<sequence>MRTRYSDMYPDQLTIRCIFLLALGVFAVGWLSCSPAVAASARFSQSCPALSFGDCAQFQYYWDHANMPDHYDCAFPAAAKQCWDPSAYVIKGCKASPIGLDFIAAHDAFSDLFRKAYAAGDFSSSSSLMFVWEDLNATLMDLLYPIQKRSTVEADIKALDLADAVTMAKIAVKYTRDANGLLRYLSTIAINLSACTDFERRIPGFTRKVLSQVMTLAGVWLVEGPVGDPVDTSLVYDGPIDVSFTFNRSDCGGSAARPSVLLQGQRKDGTSFSYKIDVGAAPVTFAGNHVEVTLIKKTSDWTRYLCATGTLSFH</sequence>
<dbReference type="Proteomes" id="UP001366503">
    <property type="component" value="Unassembled WGS sequence"/>
</dbReference>